<reference evidence="2" key="1">
    <citation type="submission" date="2008-07" db="EMBL/GenBank/DDBJ databases">
        <title>Annotation of Ajellomyces capsulatus strain H88.</title>
        <authorList>
            <person name="Champion M."/>
            <person name="Cuomo C."/>
            <person name="Ma L.-J."/>
            <person name="Henn M.R."/>
            <person name="Sil A."/>
            <person name="Goldman B."/>
            <person name="Young S.K."/>
            <person name="Kodira C.D."/>
            <person name="Zeng Q."/>
            <person name="Koehrsen M."/>
            <person name="Alvarado L."/>
            <person name="Berlin A."/>
            <person name="Borenstein D."/>
            <person name="Chen Z."/>
            <person name="Engels R."/>
            <person name="Freedman E."/>
            <person name="Gellesch M."/>
            <person name="Goldberg J."/>
            <person name="Griggs A."/>
            <person name="Gujja S."/>
            <person name="Heiman D."/>
            <person name="Hepburn T."/>
            <person name="Howarth C."/>
            <person name="Jen D."/>
            <person name="Larson L."/>
            <person name="Lewis B."/>
            <person name="Mehta T."/>
            <person name="Park D."/>
            <person name="Pearson M."/>
            <person name="Roberts A."/>
            <person name="Saif S."/>
            <person name="Shea T."/>
            <person name="Shenoy N."/>
            <person name="Sisk P."/>
            <person name="Stolte C."/>
            <person name="Sykes S."/>
            <person name="Walk T."/>
            <person name="White J."/>
            <person name="Yandava C."/>
            <person name="Klein B."/>
            <person name="McEwen J.G."/>
            <person name="Puccia R."/>
            <person name="Goldman G.H."/>
            <person name="Felipe M.S."/>
            <person name="Nino-Vega G."/>
            <person name="San-Blas G."/>
            <person name="Taylor J."/>
            <person name="Mendoza L."/>
            <person name="Galagan J."/>
            <person name="Nusbaum C."/>
            <person name="Birren B."/>
        </authorList>
    </citation>
    <scope>NUCLEOTIDE SEQUENCE [LARGE SCALE GENOMIC DNA]</scope>
    <source>
        <strain evidence="2">H88</strain>
    </source>
</reference>
<accession>F0UMX4</accession>
<dbReference type="Proteomes" id="UP000008142">
    <property type="component" value="Unassembled WGS sequence"/>
</dbReference>
<gene>
    <name evidence="1" type="ORF">HCEG_06656</name>
</gene>
<organism evidence="2">
    <name type="scientific">Ajellomyces capsulatus (strain H88)</name>
    <name type="common">Darling's disease fungus</name>
    <name type="synonym">Histoplasma capsulatum</name>
    <dbReference type="NCBI Taxonomy" id="544711"/>
    <lineage>
        <taxon>Eukaryota</taxon>
        <taxon>Fungi</taxon>
        <taxon>Dikarya</taxon>
        <taxon>Ascomycota</taxon>
        <taxon>Pezizomycotina</taxon>
        <taxon>Eurotiomycetes</taxon>
        <taxon>Eurotiomycetidae</taxon>
        <taxon>Onygenales</taxon>
        <taxon>Ajellomycetaceae</taxon>
        <taxon>Histoplasma</taxon>
    </lineage>
</organism>
<protein>
    <submittedName>
        <fullName evidence="1">Uncharacterized protein</fullName>
    </submittedName>
</protein>
<dbReference type="HOGENOM" id="CLU_1885171_0_0_1"/>
<evidence type="ECO:0000313" key="2">
    <source>
        <dbReference type="Proteomes" id="UP000008142"/>
    </source>
</evidence>
<dbReference type="AlphaFoldDB" id="F0UMX4"/>
<proteinExistence type="predicted"/>
<name>F0UMX4_AJEC8</name>
<evidence type="ECO:0000313" key="1">
    <source>
        <dbReference type="EMBL" id="EGC47441.1"/>
    </source>
</evidence>
<dbReference type="OrthoDB" id="10432621at2759"/>
<dbReference type="EMBL" id="DS990640">
    <property type="protein sequence ID" value="EGC47441.1"/>
    <property type="molecule type" value="Genomic_DNA"/>
</dbReference>
<sequence>MSMSMSMDDALRVKKLKEEKQMRLSRFCVPKEKQEDFYRYLESLKIKKMPQAAGITEKDSQVMAMARRRSQYEIPCPKNGRENIWARPNLRSRVRRKIFLKPREMVNLYQDAIASGSFDNLLRYLDQAADSAALI</sequence>